<comment type="caution">
    <text evidence="3">The sequence shown here is derived from an EMBL/GenBank/DDBJ whole genome shotgun (WGS) entry which is preliminary data.</text>
</comment>
<organism evidence="3 4">
    <name type="scientific">Paracoccus denitrificans</name>
    <dbReference type="NCBI Taxonomy" id="266"/>
    <lineage>
        <taxon>Bacteria</taxon>
        <taxon>Pseudomonadati</taxon>
        <taxon>Pseudomonadota</taxon>
        <taxon>Alphaproteobacteria</taxon>
        <taxon>Rhodobacterales</taxon>
        <taxon>Paracoccaceae</taxon>
        <taxon>Paracoccus</taxon>
    </lineage>
</organism>
<reference evidence="3 4" key="1">
    <citation type="journal article" date="2017" name="Nat. Commun.">
        <title>In situ click chemistry generation of cyclooxygenase-2 inhibitors.</title>
        <authorList>
            <person name="Bhardwaj A."/>
            <person name="Kaur J."/>
            <person name="Wuest M."/>
            <person name="Wuest F."/>
        </authorList>
    </citation>
    <scope>NUCLEOTIDE SEQUENCE [LARGE SCALE GENOMIC DNA]</scope>
    <source>
        <strain evidence="3">S2_012_000_R3_94</strain>
    </source>
</reference>
<dbReference type="Proteomes" id="UP000315344">
    <property type="component" value="Unassembled WGS sequence"/>
</dbReference>
<feature type="transmembrane region" description="Helical" evidence="2">
    <location>
        <begin position="7"/>
        <end position="32"/>
    </location>
</feature>
<protein>
    <submittedName>
        <fullName evidence="3">Uncharacterized protein</fullName>
    </submittedName>
</protein>
<gene>
    <name evidence="3" type="ORF">DI616_11765</name>
</gene>
<keyword evidence="2" id="KW-0472">Membrane</keyword>
<evidence type="ECO:0000313" key="3">
    <source>
        <dbReference type="EMBL" id="TKW66156.1"/>
    </source>
</evidence>
<keyword evidence="2" id="KW-0812">Transmembrane</keyword>
<feature type="transmembrane region" description="Helical" evidence="2">
    <location>
        <begin position="44"/>
        <end position="72"/>
    </location>
</feature>
<dbReference type="AlphaFoldDB" id="A0A533I3D4"/>
<evidence type="ECO:0000313" key="4">
    <source>
        <dbReference type="Proteomes" id="UP000315344"/>
    </source>
</evidence>
<evidence type="ECO:0000256" key="1">
    <source>
        <dbReference type="SAM" id="MobiDB-lite"/>
    </source>
</evidence>
<accession>A0A533I3D4</accession>
<feature type="region of interest" description="Disordered" evidence="1">
    <location>
        <begin position="74"/>
        <end position="104"/>
    </location>
</feature>
<sequence length="104" mass="11170">MPELIRLYIVNVAVGFVLAIVFTGLLVAFDIAHLRHLVLADAMGWVAVVMLVTFHTVLFAGVQFAIAVMSLAERDDDTGKGRRAPAGNARALASVPAKSPNRTR</sequence>
<dbReference type="EMBL" id="VAFL01000008">
    <property type="protein sequence ID" value="TKW66156.1"/>
    <property type="molecule type" value="Genomic_DNA"/>
</dbReference>
<keyword evidence="2" id="KW-1133">Transmembrane helix</keyword>
<proteinExistence type="predicted"/>
<name>A0A533I3D4_PARDE</name>
<evidence type="ECO:0000256" key="2">
    <source>
        <dbReference type="SAM" id="Phobius"/>
    </source>
</evidence>